<comment type="caution">
    <text evidence="3">The sequence shown here is derived from an EMBL/GenBank/DDBJ whole genome shotgun (WGS) entry which is preliminary data.</text>
</comment>
<reference evidence="3 4" key="1">
    <citation type="submission" date="2024-02" db="EMBL/GenBank/DDBJ databases">
        <authorList>
            <person name="Vignale AGUSTIN F."/>
            <person name="Sosa J E."/>
            <person name="Modenutti C."/>
        </authorList>
    </citation>
    <scope>NUCLEOTIDE SEQUENCE [LARGE SCALE GENOMIC DNA]</scope>
</reference>
<organism evidence="3 4">
    <name type="scientific">Ilex paraguariensis</name>
    <name type="common">yerba mate</name>
    <dbReference type="NCBI Taxonomy" id="185542"/>
    <lineage>
        <taxon>Eukaryota</taxon>
        <taxon>Viridiplantae</taxon>
        <taxon>Streptophyta</taxon>
        <taxon>Embryophyta</taxon>
        <taxon>Tracheophyta</taxon>
        <taxon>Spermatophyta</taxon>
        <taxon>Magnoliopsida</taxon>
        <taxon>eudicotyledons</taxon>
        <taxon>Gunneridae</taxon>
        <taxon>Pentapetalae</taxon>
        <taxon>asterids</taxon>
        <taxon>campanulids</taxon>
        <taxon>Aquifoliales</taxon>
        <taxon>Aquifoliaceae</taxon>
        <taxon>Ilex</taxon>
    </lineage>
</organism>
<comment type="similarity">
    <text evidence="1">Belongs to the short-chain dehydrogenases/reductases (SDR) family.</text>
</comment>
<evidence type="ECO:0008006" key="5">
    <source>
        <dbReference type="Google" id="ProtNLM"/>
    </source>
</evidence>
<proteinExistence type="inferred from homology"/>
<evidence type="ECO:0000313" key="4">
    <source>
        <dbReference type="Proteomes" id="UP001642360"/>
    </source>
</evidence>
<evidence type="ECO:0000256" key="2">
    <source>
        <dbReference type="ARBA" id="ARBA00023002"/>
    </source>
</evidence>
<dbReference type="PANTHER" id="PTHR48107:SF16">
    <property type="entry name" value="NADPH-DEPENDENT ALDEHYDE REDUCTASE 1, CHLOROPLASTIC"/>
    <property type="match status" value="1"/>
</dbReference>
<name>A0ABC8QY81_9AQUA</name>
<dbReference type="PRINTS" id="PR00081">
    <property type="entry name" value="GDHRDH"/>
</dbReference>
<gene>
    <name evidence="3" type="ORF">ILEXP_LOCUS4209</name>
</gene>
<dbReference type="AlphaFoldDB" id="A0ABC8QY81"/>
<sequence length="103" mass="10984">MRKTPSPLLATSDRTKTANFSLIRNALRHMKEGSAIIKATSVSAYVGSPVLLDYISTKGAIVAFTRSLALQLLDKGIRVNGVAPGSVRARLQPTSMPEDMAAN</sequence>
<dbReference type="GO" id="GO:0016614">
    <property type="term" value="F:oxidoreductase activity, acting on CH-OH group of donors"/>
    <property type="evidence" value="ECO:0007669"/>
    <property type="project" value="UniProtKB-ARBA"/>
</dbReference>
<protein>
    <recommendedName>
        <fullName evidence="5">SDR family oxidoreductase</fullName>
    </recommendedName>
</protein>
<keyword evidence="2" id="KW-0560">Oxidoreductase</keyword>
<evidence type="ECO:0000256" key="1">
    <source>
        <dbReference type="ARBA" id="ARBA00006484"/>
    </source>
</evidence>
<dbReference type="Proteomes" id="UP001642360">
    <property type="component" value="Unassembled WGS sequence"/>
</dbReference>
<keyword evidence="4" id="KW-1185">Reference proteome</keyword>
<dbReference type="Pfam" id="PF13561">
    <property type="entry name" value="adh_short_C2"/>
    <property type="match status" value="1"/>
</dbReference>
<dbReference type="InterPro" id="IPR036291">
    <property type="entry name" value="NAD(P)-bd_dom_sf"/>
</dbReference>
<dbReference type="SUPFAM" id="SSF51735">
    <property type="entry name" value="NAD(P)-binding Rossmann-fold domains"/>
    <property type="match status" value="1"/>
</dbReference>
<accession>A0ABC8QY81</accession>
<dbReference type="EMBL" id="CAUOFW020000807">
    <property type="protein sequence ID" value="CAK9137186.1"/>
    <property type="molecule type" value="Genomic_DNA"/>
</dbReference>
<dbReference type="Gene3D" id="3.40.50.720">
    <property type="entry name" value="NAD(P)-binding Rossmann-like Domain"/>
    <property type="match status" value="1"/>
</dbReference>
<evidence type="ECO:0000313" key="3">
    <source>
        <dbReference type="EMBL" id="CAK9137186.1"/>
    </source>
</evidence>
<dbReference type="InterPro" id="IPR002347">
    <property type="entry name" value="SDR_fam"/>
</dbReference>
<dbReference type="PANTHER" id="PTHR48107">
    <property type="entry name" value="NADPH-DEPENDENT ALDEHYDE REDUCTASE-LIKE PROTEIN, CHLOROPLASTIC-RELATED"/>
    <property type="match status" value="1"/>
</dbReference>